<dbReference type="Proteomes" id="UP000596252">
    <property type="component" value="Chromosome"/>
</dbReference>
<protein>
    <submittedName>
        <fullName evidence="2">Uncharacterized protein</fullName>
    </submittedName>
</protein>
<feature type="transmembrane region" description="Helical" evidence="1">
    <location>
        <begin position="51"/>
        <end position="73"/>
    </location>
</feature>
<organism evidence="2 3">
    <name type="scientific">Shewanella litorisediminis</name>
    <dbReference type="NCBI Taxonomy" id="1173586"/>
    <lineage>
        <taxon>Bacteria</taxon>
        <taxon>Pseudomonadati</taxon>
        <taxon>Pseudomonadota</taxon>
        <taxon>Gammaproteobacteria</taxon>
        <taxon>Alteromonadales</taxon>
        <taxon>Shewanellaceae</taxon>
        <taxon>Shewanella</taxon>
    </lineage>
</organism>
<feature type="transmembrane region" description="Helical" evidence="1">
    <location>
        <begin position="22"/>
        <end position="39"/>
    </location>
</feature>
<reference evidence="2 3" key="1">
    <citation type="journal article" date="2012" name="Antonie Van Leeuwenhoek">
        <title>Shewanella litorisediminis sp. nov., a gammaproteobacterium isolated from a tidal flat sediment.</title>
        <authorList>
            <person name="Lee M.H."/>
            <person name="Yoon J.H."/>
        </authorList>
    </citation>
    <scope>NUCLEOTIDE SEQUENCE [LARGE SCALE GENOMIC DNA]</scope>
    <source>
        <strain evidence="2 3">SMK1-12</strain>
    </source>
</reference>
<proteinExistence type="predicted"/>
<dbReference type="EMBL" id="CP069213">
    <property type="protein sequence ID" value="QRH01027.1"/>
    <property type="molecule type" value="Genomic_DNA"/>
</dbReference>
<keyword evidence="1" id="KW-1133">Transmembrane helix</keyword>
<evidence type="ECO:0000313" key="3">
    <source>
        <dbReference type="Proteomes" id="UP000596252"/>
    </source>
</evidence>
<keyword evidence="1" id="KW-0812">Transmembrane</keyword>
<keyword evidence="1" id="KW-0472">Membrane</keyword>
<name>A0ABX7G1B1_9GAMM</name>
<gene>
    <name evidence="2" type="ORF">JQC75_14325</name>
</gene>
<evidence type="ECO:0000256" key="1">
    <source>
        <dbReference type="SAM" id="Phobius"/>
    </source>
</evidence>
<sequence length="82" mass="9191">MPPFWGDYVVEQMKSVMKFLKILHWLGLTMVLGVVWLHLGTDLTEQVSGMLWTSVLLGLGLVFMSPFPVVLAIEWARGQSSA</sequence>
<accession>A0ABX7G1B1</accession>
<evidence type="ECO:0000313" key="2">
    <source>
        <dbReference type="EMBL" id="QRH01027.1"/>
    </source>
</evidence>
<keyword evidence="3" id="KW-1185">Reference proteome</keyword>